<evidence type="ECO:0000313" key="1">
    <source>
        <dbReference type="EMBL" id="MBO2453243.1"/>
    </source>
</evidence>
<proteinExistence type="predicted"/>
<keyword evidence="2" id="KW-1185">Reference proteome</keyword>
<dbReference type="EMBL" id="JAGEOJ010000019">
    <property type="protein sequence ID" value="MBO2453243.1"/>
    <property type="molecule type" value="Genomic_DNA"/>
</dbReference>
<evidence type="ECO:0000313" key="2">
    <source>
        <dbReference type="Proteomes" id="UP000669179"/>
    </source>
</evidence>
<dbReference type="RefSeq" id="WP_208261259.1">
    <property type="nucleotide sequence ID" value="NZ_JAGEOJ010000019.1"/>
</dbReference>
<dbReference type="AlphaFoldDB" id="A0A939PNC5"/>
<gene>
    <name evidence="1" type="ORF">J4573_39540</name>
</gene>
<accession>A0A939PNC5</accession>
<organism evidence="1 2">
    <name type="scientific">Actinomadura barringtoniae</name>
    <dbReference type="NCBI Taxonomy" id="1427535"/>
    <lineage>
        <taxon>Bacteria</taxon>
        <taxon>Bacillati</taxon>
        <taxon>Actinomycetota</taxon>
        <taxon>Actinomycetes</taxon>
        <taxon>Streptosporangiales</taxon>
        <taxon>Thermomonosporaceae</taxon>
        <taxon>Actinomadura</taxon>
    </lineage>
</organism>
<name>A0A939PNC5_9ACTN</name>
<sequence length="145" mass="15213">MPGGDSTISLRLAQVDAVAVETDEHADDVRVTLVGGHKAQVQAKRTLRFDAVLRAAVAQWIAAAKSGLDPVRDRLVLATGAATGPVRELAEAFKRCKTDAPGVEEEQSPGAAHARLLLGRVLGGQDVVGAWRDLVAHCILDSSTS</sequence>
<protein>
    <submittedName>
        <fullName evidence="1">Uncharacterized protein</fullName>
    </submittedName>
</protein>
<reference evidence="1" key="1">
    <citation type="submission" date="2021-03" db="EMBL/GenBank/DDBJ databases">
        <authorList>
            <person name="Kanchanasin P."/>
            <person name="Saeng-In P."/>
            <person name="Phongsopitanun W."/>
            <person name="Yuki M."/>
            <person name="Kudo T."/>
            <person name="Ohkuma M."/>
            <person name="Tanasupawat S."/>
        </authorList>
    </citation>
    <scope>NUCLEOTIDE SEQUENCE</scope>
    <source>
        <strain evidence="1">GKU 128</strain>
    </source>
</reference>
<comment type="caution">
    <text evidence="1">The sequence shown here is derived from an EMBL/GenBank/DDBJ whole genome shotgun (WGS) entry which is preliminary data.</text>
</comment>
<dbReference type="Proteomes" id="UP000669179">
    <property type="component" value="Unassembled WGS sequence"/>
</dbReference>